<dbReference type="AlphaFoldDB" id="A0A5N7BMC4"/>
<gene>
    <name evidence="2" type="ORF">BDV26DRAFT_194154</name>
</gene>
<evidence type="ECO:0000313" key="3">
    <source>
        <dbReference type="Proteomes" id="UP000326198"/>
    </source>
</evidence>
<reference evidence="2 3" key="1">
    <citation type="submission" date="2019-04" db="EMBL/GenBank/DDBJ databases">
        <title>Friends and foes A comparative genomics studyof 23 Aspergillus species from section Flavi.</title>
        <authorList>
            <consortium name="DOE Joint Genome Institute"/>
            <person name="Kjaerbolling I."/>
            <person name="Vesth T."/>
            <person name="Frisvad J.C."/>
            <person name="Nybo J.L."/>
            <person name="Theobald S."/>
            <person name="Kildgaard S."/>
            <person name="Isbrandt T."/>
            <person name="Kuo A."/>
            <person name="Sato A."/>
            <person name="Lyhne E.K."/>
            <person name="Kogle M.E."/>
            <person name="Wiebenga A."/>
            <person name="Kun R.S."/>
            <person name="Lubbers R.J."/>
            <person name="Makela M.R."/>
            <person name="Barry K."/>
            <person name="Chovatia M."/>
            <person name="Clum A."/>
            <person name="Daum C."/>
            <person name="Haridas S."/>
            <person name="He G."/>
            <person name="LaButti K."/>
            <person name="Lipzen A."/>
            <person name="Mondo S."/>
            <person name="Riley R."/>
            <person name="Salamov A."/>
            <person name="Simmons B.A."/>
            <person name="Magnuson J.K."/>
            <person name="Henrissat B."/>
            <person name="Mortensen U.H."/>
            <person name="Larsen T.O."/>
            <person name="Devries R.P."/>
            <person name="Grigoriev I.V."/>
            <person name="Machida M."/>
            <person name="Baker S.E."/>
            <person name="Andersen M.R."/>
        </authorList>
    </citation>
    <scope>NUCLEOTIDE SEQUENCE [LARGE SCALE GENOMIC DNA]</scope>
    <source>
        <strain evidence="2 3">IBT 29228</strain>
    </source>
</reference>
<organism evidence="2 3">
    <name type="scientific">Aspergillus bertholletiae</name>
    <dbReference type="NCBI Taxonomy" id="1226010"/>
    <lineage>
        <taxon>Eukaryota</taxon>
        <taxon>Fungi</taxon>
        <taxon>Dikarya</taxon>
        <taxon>Ascomycota</taxon>
        <taxon>Pezizomycotina</taxon>
        <taxon>Eurotiomycetes</taxon>
        <taxon>Eurotiomycetidae</taxon>
        <taxon>Eurotiales</taxon>
        <taxon>Aspergillaceae</taxon>
        <taxon>Aspergillus</taxon>
        <taxon>Aspergillus subgen. Circumdati</taxon>
    </lineage>
</organism>
<proteinExistence type="predicted"/>
<dbReference type="Proteomes" id="UP000326198">
    <property type="component" value="Unassembled WGS sequence"/>
</dbReference>
<sequence length="59" mass="6597">MTRLEGYSPRLSWNLGTPKAGRMGTERGGGSNFELNVKKQRKKQRKGKDNGGGWIGRFT</sequence>
<protein>
    <submittedName>
        <fullName evidence="2">Uncharacterized protein</fullName>
    </submittedName>
</protein>
<keyword evidence="3" id="KW-1185">Reference proteome</keyword>
<feature type="region of interest" description="Disordered" evidence="1">
    <location>
        <begin position="1"/>
        <end position="59"/>
    </location>
</feature>
<name>A0A5N7BMC4_9EURO</name>
<dbReference type="EMBL" id="ML736158">
    <property type="protein sequence ID" value="KAE8382910.1"/>
    <property type="molecule type" value="Genomic_DNA"/>
</dbReference>
<feature type="compositionally biased region" description="Gly residues" evidence="1">
    <location>
        <begin position="50"/>
        <end position="59"/>
    </location>
</feature>
<evidence type="ECO:0000313" key="2">
    <source>
        <dbReference type="EMBL" id="KAE8382910.1"/>
    </source>
</evidence>
<evidence type="ECO:0000256" key="1">
    <source>
        <dbReference type="SAM" id="MobiDB-lite"/>
    </source>
</evidence>
<accession>A0A5N7BMC4</accession>